<name>A0A1C7MXM6_9FUNG</name>
<accession>A0A1C7MXM6</accession>
<organism evidence="1 2">
    <name type="scientific">Choanephora cucurbitarum</name>
    <dbReference type="NCBI Taxonomy" id="101091"/>
    <lineage>
        <taxon>Eukaryota</taxon>
        <taxon>Fungi</taxon>
        <taxon>Fungi incertae sedis</taxon>
        <taxon>Mucoromycota</taxon>
        <taxon>Mucoromycotina</taxon>
        <taxon>Mucoromycetes</taxon>
        <taxon>Mucorales</taxon>
        <taxon>Mucorineae</taxon>
        <taxon>Choanephoraceae</taxon>
        <taxon>Choanephoroideae</taxon>
        <taxon>Choanephora</taxon>
    </lineage>
</organism>
<evidence type="ECO:0000313" key="1">
    <source>
        <dbReference type="EMBL" id="OBZ81583.1"/>
    </source>
</evidence>
<proteinExistence type="predicted"/>
<sequence>MALDMSVDSNRGLFTDKDSACDNGRAIHQRIEFSLQRSGESLEVETINHVKATSHSDPVTTSLLQASTGHNSQREGTVVDVSLFQPMTFEKTVLHDTLIYSVLRWRAFDPVISTS</sequence>
<dbReference type="Proteomes" id="UP000093000">
    <property type="component" value="Unassembled WGS sequence"/>
</dbReference>
<dbReference type="AlphaFoldDB" id="A0A1C7MXM6"/>
<dbReference type="EMBL" id="LUGH01001139">
    <property type="protein sequence ID" value="OBZ81583.1"/>
    <property type="molecule type" value="Genomic_DNA"/>
</dbReference>
<evidence type="ECO:0000313" key="2">
    <source>
        <dbReference type="Proteomes" id="UP000093000"/>
    </source>
</evidence>
<gene>
    <name evidence="1" type="ORF">A0J61_10369</name>
</gene>
<dbReference type="InParanoid" id="A0A1C7MXM6"/>
<keyword evidence="2" id="KW-1185">Reference proteome</keyword>
<reference evidence="1 2" key="1">
    <citation type="submission" date="2016-03" db="EMBL/GenBank/DDBJ databases">
        <title>Choanephora cucurbitarum.</title>
        <authorList>
            <person name="Min B."/>
            <person name="Park H."/>
            <person name="Park J.-H."/>
            <person name="Shin H.-D."/>
            <person name="Choi I.-G."/>
        </authorList>
    </citation>
    <scope>NUCLEOTIDE SEQUENCE [LARGE SCALE GENOMIC DNA]</scope>
    <source>
        <strain evidence="1 2">KUS-F28377</strain>
    </source>
</reference>
<protein>
    <submittedName>
        <fullName evidence="1">Uncharacterized protein</fullName>
    </submittedName>
</protein>
<comment type="caution">
    <text evidence="1">The sequence shown here is derived from an EMBL/GenBank/DDBJ whole genome shotgun (WGS) entry which is preliminary data.</text>
</comment>